<protein>
    <submittedName>
        <fullName evidence="1">Uncharacterized protein</fullName>
    </submittedName>
</protein>
<organism evidence="1">
    <name type="scientific">Cucumis melo</name>
    <name type="common">Muskmelon</name>
    <dbReference type="NCBI Taxonomy" id="3656"/>
    <lineage>
        <taxon>Eukaryota</taxon>
        <taxon>Viridiplantae</taxon>
        <taxon>Streptophyta</taxon>
        <taxon>Embryophyta</taxon>
        <taxon>Tracheophyta</taxon>
        <taxon>Spermatophyta</taxon>
        <taxon>Magnoliopsida</taxon>
        <taxon>eudicotyledons</taxon>
        <taxon>Gunneridae</taxon>
        <taxon>Pentapetalae</taxon>
        <taxon>rosids</taxon>
        <taxon>fabids</taxon>
        <taxon>Cucurbitales</taxon>
        <taxon>Cucurbitaceae</taxon>
        <taxon>Benincaseae</taxon>
        <taxon>Cucumis</taxon>
    </lineage>
</organism>
<reference evidence="1" key="1">
    <citation type="submission" date="2023-03" db="UniProtKB">
        <authorList>
            <consortium name="EnsemblPlants"/>
        </authorList>
    </citation>
    <scope>IDENTIFICATION</scope>
</reference>
<accession>A0A9I9DMH1</accession>
<name>A0A9I9DMH1_CUCME</name>
<dbReference type="AlphaFoldDB" id="A0A9I9DMH1"/>
<proteinExistence type="predicted"/>
<dbReference type="Gramene" id="MELO3C020351.2.1">
    <property type="protein sequence ID" value="MELO3C020351.2.1"/>
    <property type="gene ID" value="MELO3C020351.2"/>
</dbReference>
<sequence>MSYDYYNTDSNDHSDESDVEYEFDQLVKLGCGAVMHHFVMHMVQKCVENGGRPLEMCPEWHTTDGVKEGCVSCIFVKVEEKLAFSCG</sequence>
<dbReference type="EnsemblPlants" id="MELO3C020351.2.1">
    <property type="protein sequence ID" value="MELO3C020351.2.1"/>
    <property type="gene ID" value="MELO3C020351.2"/>
</dbReference>
<evidence type="ECO:0000313" key="1">
    <source>
        <dbReference type="EnsemblPlants" id="MELO3C020351.2.1"/>
    </source>
</evidence>